<dbReference type="Proteomes" id="UP000198802">
    <property type="component" value="Unassembled WGS sequence"/>
</dbReference>
<name>A0A0S4QGK1_9ACTN</name>
<feature type="domain" description="Nudix hydrolase" evidence="4">
    <location>
        <begin position="10"/>
        <end position="139"/>
    </location>
</feature>
<evidence type="ECO:0000256" key="3">
    <source>
        <dbReference type="RuleBase" id="RU003476"/>
    </source>
</evidence>
<dbReference type="CDD" id="cd03673">
    <property type="entry name" value="NUDIX_Ap6A_hydrolase"/>
    <property type="match status" value="1"/>
</dbReference>
<organism evidence="5 6">
    <name type="scientific">Parafrankia irregularis</name>
    <dbReference type="NCBI Taxonomy" id="795642"/>
    <lineage>
        <taxon>Bacteria</taxon>
        <taxon>Bacillati</taxon>
        <taxon>Actinomycetota</taxon>
        <taxon>Actinomycetes</taxon>
        <taxon>Frankiales</taxon>
        <taxon>Frankiaceae</taxon>
        <taxon>Parafrankia</taxon>
    </lineage>
</organism>
<dbReference type="InterPro" id="IPR020084">
    <property type="entry name" value="NUDIX_hydrolase_CS"/>
</dbReference>
<dbReference type="InterPro" id="IPR000086">
    <property type="entry name" value="NUDIX_hydrolase_dom"/>
</dbReference>
<reference evidence="6" key="1">
    <citation type="submission" date="2015-11" db="EMBL/GenBank/DDBJ databases">
        <authorList>
            <person name="Varghese N."/>
        </authorList>
    </citation>
    <scope>NUCLEOTIDE SEQUENCE [LARGE SCALE GENOMIC DNA]</scope>
    <source>
        <strain evidence="6">DSM 45899</strain>
    </source>
</reference>
<evidence type="ECO:0000259" key="4">
    <source>
        <dbReference type="PROSITE" id="PS51462"/>
    </source>
</evidence>
<evidence type="ECO:0000256" key="1">
    <source>
        <dbReference type="ARBA" id="ARBA00005582"/>
    </source>
</evidence>
<dbReference type="GO" id="GO:0006754">
    <property type="term" value="P:ATP biosynthetic process"/>
    <property type="evidence" value="ECO:0007669"/>
    <property type="project" value="TreeGrafter"/>
</dbReference>
<gene>
    <name evidence="5" type="ORF">Ga0074812_103134</name>
</gene>
<dbReference type="InterPro" id="IPR020476">
    <property type="entry name" value="Nudix_hydrolase"/>
</dbReference>
<dbReference type="PROSITE" id="PS51462">
    <property type="entry name" value="NUDIX"/>
    <property type="match status" value="1"/>
</dbReference>
<dbReference type="PROSITE" id="PS00893">
    <property type="entry name" value="NUDIX_BOX"/>
    <property type="match status" value="1"/>
</dbReference>
<dbReference type="Pfam" id="PF00293">
    <property type="entry name" value="NUDIX"/>
    <property type="match status" value="1"/>
</dbReference>
<protein>
    <submittedName>
        <fullName evidence="5">8-oxo-dGTP diphosphatase</fullName>
    </submittedName>
</protein>
<evidence type="ECO:0000313" key="6">
    <source>
        <dbReference type="Proteomes" id="UP000198802"/>
    </source>
</evidence>
<comment type="similarity">
    <text evidence="1 3">Belongs to the Nudix hydrolase family.</text>
</comment>
<sequence length="145" mass="15970">MGNEPEPDEPLVRAAGGVVWRAVPGGVEIVVVHRPRHEDWSLPKGKLDDGETWLAAAVREVAEETGLDVEVGESLGDVTYEVERHGIRSPKIVRYWALRATGGTFVPNEEVDELRWLSLEAAAGLLSYGLDREVVDRFRSRQAAG</sequence>
<dbReference type="SUPFAM" id="SSF55811">
    <property type="entry name" value="Nudix"/>
    <property type="match status" value="1"/>
</dbReference>
<dbReference type="InterPro" id="IPR015797">
    <property type="entry name" value="NUDIX_hydrolase-like_dom_sf"/>
</dbReference>
<keyword evidence="6" id="KW-1185">Reference proteome</keyword>
<evidence type="ECO:0000313" key="5">
    <source>
        <dbReference type="EMBL" id="CUU54644.1"/>
    </source>
</evidence>
<dbReference type="RefSeq" id="WP_091272350.1">
    <property type="nucleotide sequence ID" value="NZ_FAOZ01000003.1"/>
</dbReference>
<dbReference type="Gene3D" id="3.90.79.10">
    <property type="entry name" value="Nucleoside Triphosphate Pyrophosphohydrolase"/>
    <property type="match status" value="1"/>
</dbReference>
<dbReference type="PANTHER" id="PTHR21340">
    <property type="entry name" value="DIADENOSINE 5,5-P1,P4-TETRAPHOSPHATE PYROPHOSPHOHYDROLASE MUTT"/>
    <property type="match status" value="1"/>
</dbReference>
<dbReference type="PRINTS" id="PR00502">
    <property type="entry name" value="NUDIXFAMILY"/>
</dbReference>
<dbReference type="EMBL" id="FAOZ01000003">
    <property type="protein sequence ID" value="CUU54644.1"/>
    <property type="molecule type" value="Genomic_DNA"/>
</dbReference>
<keyword evidence="2 3" id="KW-0378">Hydrolase</keyword>
<dbReference type="InterPro" id="IPR051325">
    <property type="entry name" value="Nudix_hydrolase_domain"/>
</dbReference>
<proteinExistence type="inferred from homology"/>
<evidence type="ECO:0000256" key="2">
    <source>
        <dbReference type="ARBA" id="ARBA00022801"/>
    </source>
</evidence>
<dbReference type="AlphaFoldDB" id="A0A0S4QGK1"/>
<dbReference type="GO" id="GO:0004081">
    <property type="term" value="F:bis(5'-nucleosyl)-tetraphosphatase (asymmetrical) activity"/>
    <property type="evidence" value="ECO:0007669"/>
    <property type="project" value="TreeGrafter"/>
</dbReference>
<dbReference type="PANTHER" id="PTHR21340:SF0">
    <property type="entry name" value="BIS(5'-NUCLEOSYL)-TETRAPHOSPHATASE [ASYMMETRICAL]"/>
    <property type="match status" value="1"/>
</dbReference>
<accession>A0A0S4QGK1</accession>
<dbReference type="GO" id="GO:0006167">
    <property type="term" value="P:AMP biosynthetic process"/>
    <property type="evidence" value="ECO:0007669"/>
    <property type="project" value="TreeGrafter"/>
</dbReference>